<dbReference type="Pfam" id="PF13638">
    <property type="entry name" value="PIN_4"/>
    <property type="match status" value="1"/>
</dbReference>
<evidence type="ECO:0000256" key="1">
    <source>
        <dbReference type="ARBA" id="ARBA00022649"/>
    </source>
</evidence>
<keyword evidence="3" id="KW-0479">Metal-binding</keyword>
<gene>
    <name evidence="7" type="ORF">LX13_003964</name>
</gene>
<proteinExistence type="predicted"/>
<sequence length="145" mass="16067">MSDDQQYLIDNNVLIKMSTRQRASEFFVSSCHVPSEVLYEARGFPDYEVLLEREYRTTPGVLRQLVSVMATVSVGDTSLVDLFANRGNADPIIVACALDAQHQNEGLLFGPNWVVVSDDDAVRTKADLFGISLKTSAELKAIIEK</sequence>
<evidence type="ECO:0000313" key="7">
    <source>
        <dbReference type="EMBL" id="MCP2178123.1"/>
    </source>
</evidence>
<evidence type="ECO:0000256" key="4">
    <source>
        <dbReference type="ARBA" id="ARBA00022801"/>
    </source>
</evidence>
<accession>A0ABT1HJM2</accession>
<keyword evidence="5" id="KW-0460">Magnesium</keyword>
<dbReference type="InterPro" id="IPR002716">
    <property type="entry name" value="PIN_dom"/>
</dbReference>
<evidence type="ECO:0000256" key="2">
    <source>
        <dbReference type="ARBA" id="ARBA00022722"/>
    </source>
</evidence>
<evidence type="ECO:0000313" key="8">
    <source>
        <dbReference type="Proteomes" id="UP001206895"/>
    </source>
</evidence>
<keyword evidence="2" id="KW-0540">Nuclease</keyword>
<evidence type="ECO:0000256" key="3">
    <source>
        <dbReference type="ARBA" id="ARBA00022723"/>
    </source>
</evidence>
<dbReference type="InterPro" id="IPR029060">
    <property type="entry name" value="PIN-like_dom_sf"/>
</dbReference>
<evidence type="ECO:0000259" key="6">
    <source>
        <dbReference type="Pfam" id="PF13638"/>
    </source>
</evidence>
<dbReference type="Proteomes" id="UP001206895">
    <property type="component" value="Unassembled WGS sequence"/>
</dbReference>
<dbReference type="RefSeq" id="WP_253663077.1">
    <property type="nucleotide sequence ID" value="NZ_BAAAJQ010000003.1"/>
</dbReference>
<dbReference type="SUPFAM" id="SSF88723">
    <property type="entry name" value="PIN domain-like"/>
    <property type="match status" value="1"/>
</dbReference>
<comment type="caution">
    <text evidence="7">The sequence shown here is derived from an EMBL/GenBank/DDBJ whole genome shotgun (WGS) entry which is preliminary data.</text>
</comment>
<organism evidence="7 8">
    <name type="scientific">Williamsia maris</name>
    <dbReference type="NCBI Taxonomy" id="72806"/>
    <lineage>
        <taxon>Bacteria</taxon>
        <taxon>Bacillati</taxon>
        <taxon>Actinomycetota</taxon>
        <taxon>Actinomycetes</taxon>
        <taxon>Mycobacteriales</taxon>
        <taxon>Nocardiaceae</taxon>
        <taxon>Williamsia</taxon>
    </lineage>
</organism>
<evidence type="ECO:0000256" key="5">
    <source>
        <dbReference type="ARBA" id="ARBA00022842"/>
    </source>
</evidence>
<name>A0ABT1HJM2_9NOCA</name>
<feature type="domain" description="PIN" evidence="6">
    <location>
        <begin position="7"/>
        <end position="132"/>
    </location>
</feature>
<reference evidence="7 8" key="1">
    <citation type="submission" date="2022-06" db="EMBL/GenBank/DDBJ databases">
        <title>Genomic Encyclopedia of Archaeal and Bacterial Type Strains, Phase II (KMG-II): from individual species to whole genera.</title>
        <authorList>
            <person name="Goeker M."/>
        </authorList>
    </citation>
    <scope>NUCLEOTIDE SEQUENCE [LARGE SCALE GENOMIC DNA]</scope>
    <source>
        <strain evidence="7 8">DSM 44693</strain>
    </source>
</reference>
<keyword evidence="1" id="KW-1277">Toxin-antitoxin system</keyword>
<keyword evidence="4" id="KW-0378">Hydrolase</keyword>
<protein>
    <submittedName>
        <fullName evidence="7">PIN domain-containing protein</fullName>
    </submittedName>
</protein>
<keyword evidence="8" id="KW-1185">Reference proteome</keyword>
<dbReference type="EMBL" id="JAMTCJ010000004">
    <property type="protein sequence ID" value="MCP2178123.1"/>
    <property type="molecule type" value="Genomic_DNA"/>
</dbReference>